<organism evidence="2 3">
    <name type="scientific">Streptomyces fuscus</name>
    <dbReference type="NCBI Taxonomy" id="3048495"/>
    <lineage>
        <taxon>Bacteria</taxon>
        <taxon>Bacillati</taxon>
        <taxon>Actinomycetota</taxon>
        <taxon>Actinomycetes</taxon>
        <taxon>Kitasatosporales</taxon>
        <taxon>Streptomycetaceae</taxon>
        <taxon>Streptomyces</taxon>
    </lineage>
</organism>
<accession>A0ABT7IVW3</accession>
<dbReference type="EMBL" id="JASJUS010000007">
    <property type="protein sequence ID" value="MDL2076729.1"/>
    <property type="molecule type" value="Genomic_DNA"/>
</dbReference>
<protein>
    <submittedName>
        <fullName evidence="2">Uncharacterized protein</fullName>
    </submittedName>
</protein>
<keyword evidence="3" id="KW-1185">Reference proteome</keyword>
<gene>
    <name evidence="2" type="ORF">QNN03_09800</name>
</gene>
<dbReference type="Proteomes" id="UP001241926">
    <property type="component" value="Unassembled WGS sequence"/>
</dbReference>
<evidence type="ECO:0000313" key="3">
    <source>
        <dbReference type="Proteomes" id="UP001241926"/>
    </source>
</evidence>
<proteinExistence type="predicted"/>
<name>A0ABT7IVW3_9ACTN</name>
<comment type="caution">
    <text evidence="2">The sequence shown here is derived from an EMBL/GenBank/DDBJ whole genome shotgun (WGS) entry which is preliminary data.</text>
</comment>
<evidence type="ECO:0000313" key="2">
    <source>
        <dbReference type="EMBL" id="MDL2076729.1"/>
    </source>
</evidence>
<dbReference type="RefSeq" id="WP_261718021.1">
    <property type="nucleotide sequence ID" value="NZ_JASJUS010000007.1"/>
</dbReference>
<keyword evidence="1" id="KW-0175">Coiled coil</keyword>
<sequence length="159" mass="16398">MLDQALTALAAAGGAAVVQAAGTDLWTGLRQAVAGWFGRGDAEREQAELQRLDRTAAELRSAPADEAERLRIRAEAAWQARMEALLENLGEVERSRAAEELRTLLAEQNARGGGPTTGSGGVAVGGDLDIRADGGSIAAGVIHGGAHIDRPPTPDPSQG</sequence>
<evidence type="ECO:0000256" key="1">
    <source>
        <dbReference type="SAM" id="Coils"/>
    </source>
</evidence>
<feature type="coiled-coil region" evidence="1">
    <location>
        <begin position="42"/>
        <end position="102"/>
    </location>
</feature>
<reference evidence="2 3" key="1">
    <citation type="submission" date="2023-05" db="EMBL/GenBank/DDBJ databases">
        <title>Streptomyces fuscus sp. nov., a brown-black pigment producing actinomyces isolated from dry sand of Sea duck farm.</title>
        <authorList>
            <person name="Xie J."/>
            <person name="Shen N."/>
        </authorList>
    </citation>
    <scope>NUCLEOTIDE SEQUENCE [LARGE SCALE GENOMIC DNA]</scope>
    <source>
        <strain evidence="2 3">GXMU-J15</strain>
    </source>
</reference>